<dbReference type="GO" id="GO:0008237">
    <property type="term" value="F:metallopeptidase activity"/>
    <property type="evidence" value="ECO:0007669"/>
    <property type="project" value="UniProtKB-KW"/>
</dbReference>
<evidence type="ECO:0000256" key="5">
    <source>
        <dbReference type="ARBA" id="ARBA00022833"/>
    </source>
</evidence>
<accession>A0A940DHV1</accession>
<reference evidence="8" key="2">
    <citation type="journal article" date="2021" name="PeerJ">
        <title>Extensive microbial diversity within the chicken gut microbiome revealed by metagenomics and culture.</title>
        <authorList>
            <person name="Gilroy R."/>
            <person name="Ravi A."/>
            <person name="Getino M."/>
            <person name="Pursley I."/>
            <person name="Horton D.L."/>
            <person name="Alikhan N.F."/>
            <person name="Baker D."/>
            <person name="Gharbi K."/>
            <person name="Hall N."/>
            <person name="Watson M."/>
            <person name="Adriaenssens E.M."/>
            <person name="Foster-Nyarko E."/>
            <person name="Jarju S."/>
            <person name="Secka A."/>
            <person name="Antonio M."/>
            <person name="Oren A."/>
            <person name="Chaudhuri R.R."/>
            <person name="La Ragione R."/>
            <person name="Hildebrand F."/>
            <person name="Pallen M.J."/>
        </authorList>
    </citation>
    <scope>NUCLEOTIDE SEQUENCE</scope>
    <source>
        <strain evidence="8">517</strain>
    </source>
</reference>
<gene>
    <name evidence="8" type="ORF">IAB16_05440</name>
</gene>
<evidence type="ECO:0000256" key="4">
    <source>
        <dbReference type="ARBA" id="ARBA00022801"/>
    </source>
</evidence>
<keyword evidence="4" id="KW-0378">Hydrolase</keyword>
<evidence type="ECO:0000256" key="3">
    <source>
        <dbReference type="ARBA" id="ARBA00022723"/>
    </source>
</evidence>
<dbReference type="InterPro" id="IPR001405">
    <property type="entry name" value="UPF0758"/>
</dbReference>
<dbReference type="InterPro" id="IPR037518">
    <property type="entry name" value="MPN"/>
</dbReference>
<dbReference type="InterPro" id="IPR025657">
    <property type="entry name" value="RadC_JAB"/>
</dbReference>
<organism evidence="8 9">
    <name type="scientific">Candidatus Stercoripulliclostridium pullicola</name>
    <dbReference type="NCBI Taxonomy" id="2840953"/>
    <lineage>
        <taxon>Bacteria</taxon>
        <taxon>Bacillati</taxon>
        <taxon>Bacillota</taxon>
        <taxon>Clostridia</taxon>
        <taxon>Eubacteriales</taxon>
        <taxon>Candidatus Stercoripulliclostridium</taxon>
    </lineage>
</organism>
<dbReference type="Gene3D" id="3.40.140.10">
    <property type="entry name" value="Cytidine Deaminase, domain 2"/>
    <property type="match status" value="1"/>
</dbReference>
<dbReference type="SUPFAM" id="SSF47781">
    <property type="entry name" value="RuvA domain 2-like"/>
    <property type="match status" value="1"/>
</dbReference>
<sequence>MGAGRRQRVREKVHLNGIAGLAPHEILEFMLYPYVPQKDTVPIAHALLDEFGTLDNVLHATEEALLTVPGMPKLAALTFPQLRHIIARAATDAAVDRGKITDAVSAAKYFNAMIGGEKVEKTVAVFLTNRGKIICARELNSGTPVETDVEIRKIASAALNTNAAAVILGHNHPSGDVTPSEADISSTEFLGKMLRPLGVALLDHLVVSGNKYHSMLRGGSFRERVGRGSLNEAGAPFTYDAEEKDMQK</sequence>
<dbReference type="Pfam" id="PF04002">
    <property type="entry name" value="RadC"/>
    <property type="match status" value="1"/>
</dbReference>
<dbReference type="PROSITE" id="PS50249">
    <property type="entry name" value="MPN"/>
    <property type="match status" value="1"/>
</dbReference>
<protein>
    <submittedName>
        <fullName evidence="8">RadC family protein</fullName>
    </submittedName>
</protein>
<dbReference type="EMBL" id="JADINF010000138">
    <property type="protein sequence ID" value="MBO8424442.1"/>
    <property type="molecule type" value="Genomic_DNA"/>
</dbReference>
<dbReference type="InterPro" id="IPR020891">
    <property type="entry name" value="UPF0758_CS"/>
</dbReference>
<dbReference type="CDD" id="cd08071">
    <property type="entry name" value="MPN_DUF2466"/>
    <property type="match status" value="1"/>
</dbReference>
<evidence type="ECO:0000256" key="2">
    <source>
        <dbReference type="ARBA" id="ARBA00022670"/>
    </source>
</evidence>
<evidence type="ECO:0000259" key="7">
    <source>
        <dbReference type="PROSITE" id="PS50249"/>
    </source>
</evidence>
<dbReference type="Proteomes" id="UP000727857">
    <property type="component" value="Unassembled WGS sequence"/>
</dbReference>
<evidence type="ECO:0000256" key="6">
    <source>
        <dbReference type="ARBA" id="ARBA00023049"/>
    </source>
</evidence>
<proteinExistence type="inferred from homology"/>
<comment type="caution">
    <text evidence="8">The sequence shown here is derived from an EMBL/GenBank/DDBJ whole genome shotgun (WGS) entry which is preliminary data.</text>
</comment>
<dbReference type="PROSITE" id="PS01302">
    <property type="entry name" value="UPF0758"/>
    <property type="match status" value="1"/>
</dbReference>
<reference evidence="8" key="1">
    <citation type="submission" date="2020-10" db="EMBL/GenBank/DDBJ databases">
        <authorList>
            <person name="Gilroy R."/>
        </authorList>
    </citation>
    <scope>NUCLEOTIDE SEQUENCE</scope>
    <source>
        <strain evidence="8">517</strain>
    </source>
</reference>
<dbReference type="Gene3D" id="1.10.150.20">
    <property type="entry name" value="5' to 3' exonuclease, C-terminal subdomain"/>
    <property type="match status" value="1"/>
</dbReference>
<keyword evidence="6" id="KW-0482">Metalloprotease</keyword>
<dbReference type="PANTHER" id="PTHR30471:SF3">
    <property type="entry name" value="UPF0758 PROTEIN YEES-RELATED"/>
    <property type="match status" value="1"/>
</dbReference>
<name>A0A940DHV1_9FIRM</name>
<dbReference type="InterPro" id="IPR010994">
    <property type="entry name" value="RuvA_2-like"/>
</dbReference>
<keyword evidence="5" id="KW-0862">Zinc</keyword>
<comment type="similarity">
    <text evidence="1">Belongs to the UPF0758 family.</text>
</comment>
<evidence type="ECO:0000313" key="8">
    <source>
        <dbReference type="EMBL" id="MBO8424442.1"/>
    </source>
</evidence>
<keyword evidence="2" id="KW-0645">Protease</keyword>
<dbReference type="GO" id="GO:0006508">
    <property type="term" value="P:proteolysis"/>
    <property type="evidence" value="ECO:0007669"/>
    <property type="project" value="UniProtKB-KW"/>
</dbReference>
<evidence type="ECO:0000313" key="9">
    <source>
        <dbReference type="Proteomes" id="UP000727857"/>
    </source>
</evidence>
<evidence type="ECO:0000256" key="1">
    <source>
        <dbReference type="ARBA" id="ARBA00010243"/>
    </source>
</evidence>
<dbReference type="PANTHER" id="PTHR30471">
    <property type="entry name" value="DNA REPAIR PROTEIN RADC"/>
    <property type="match status" value="1"/>
</dbReference>
<dbReference type="AlphaFoldDB" id="A0A940DHV1"/>
<dbReference type="GO" id="GO:0046872">
    <property type="term" value="F:metal ion binding"/>
    <property type="evidence" value="ECO:0007669"/>
    <property type="project" value="UniProtKB-KW"/>
</dbReference>
<feature type="domain" description="MPN" evidence="7">
    <location>
        <begin position="99"/>
        <end position="221"/>
    </location>
</feature>
<keyword evidence="3" id="KW-0479">Metal-binding</keyword>